<dbReference type="Proteomes" id="UP000807716">
    <property type="component" value="Unassembled WGS sequence"/>
</dbReference>
<evidence type="ECO:0000313" key="1">
    <source>
        <dbReference type="EMBL" id="KAG0257999.1"/>
    </source>
</evidence>
<organism evidence="1 2">
    <name type="scientific">Actinomortierella ambigua</name>
    <dbReference type="NCBI Taxonomy" id="1343610"/>
    <lineage>
        <taxon>Eukaryota</taxon>
        <taxon>Fungi</taxon>
        <taxon>Fungi incertae sedis</taxon>
        <taxon>Mucoromycota</taxon>
        <taxon>Mortierellomycotina</taxon>
        <taxon>Mortierellomycetes</taxon>
        <taxon>Mortierellales</taxon>
        <taxon>Mortierellaceae</taxon>
        <taxon>Actinomortierella</taxon>
    </lineage>
</organism>
<protein>
    <submittedName>
        <fullName evidence="1">Uncharacterized protein</fullName>
    </submittedName>
</protein>
<reference evidence="1" key="1">
    <citation type="journal article" date="2020" name="Fungal Divers.">
        <title>Resolving the Mortierellaceae phylogeny through synthesis of multi-gene phylogenetics and phylogenomics.</title>
        <authorList>
            <person name="Vandepol N."/>
            <person name="Liber J."/>
            <person name="Desiro A."/>
            <person name="Na H."/>
            <person name="Kennedy M."/>
            <person name="Barry K."/>
            <person name="Grigoriev I.V."/>
            <person name="Miller A.N."/>
            <person name="O'Donnell K."/>
            <person name="Stajich J.E."/>
            <person name="Bonito G."/>
        </authorList>
    </citation>
    <scope>NUCLEOTIDE SEQUENCE</scope>
    <source>
        <strain evidence="1">BC1065</strain>
    </source>
</reference>
<accession>A0A9P6Q3P8</accession>
<keyword evidence="2" id="KW-1185">Reference proteome</keyword>
<comment type="caution">
    <text evidence="1">The sequence shown here is derived from an EMBL/GenBank/DDBJ whole genome shotgun (WGS) entry which is preliminary data.</text>
</comment>
<dbReference type="AlphaFoldDB" id="A0A9P6Q3P8"/>
<dbReference type="EMBL" id="JAAAJB010000340">
    <property type="protein sequence ID" value="KAG0257999.1"/>
    <property type="molecule type" value="Genomic_DNA"/>
</dbReference>
<proteinExistence type="predicted"/>
<evidence type="ECO:0000313" key="2">
    <source>
        <dbReference type="Proteomes" id="UP000807716"/>
    </source>
</evidence>
<name>A0A9P6Q3P8_9FUNG</name>
<gene>
    <name evidence="1" type="ORF">DFQ27_004863</name>
</gene>
<sequence>MYGFVAPSPCFTSTSNEMIAVAGNQVYVNKFAEAVGKWDLVTPVNVAPNFQGPAVACTTTNNVVIAIVPGKGKEYCNFYP</sequence>